<dbReference type="AlphaFoldDB" id="A0A3M7R7X7"/>
<gene>
    <name evidence="1" type="ORF">BpHYR1_040279</name>
</gene>
<dbReference type="Proteomes" id="UP000276133">
    <property type="component" value="Unassembled WGS sequence"/>
</dbReference>
<sequence>MLFIKSFKKKLNFLNIFTKSVNIKLILLNIECLNVANFNIDFLITKLFVSFAKGILKFRIKKIRSNSILIVTFEWYLINWNFAEILNQIPFKSNNQNTIWSDFFDPKLQDARQRQHFFHYQKSTSQITSDSSLKRHFKHAARSSHGLVVSCRKFPFNTVNQQAHETD</sequence>
<proteinExistence type="predicted"/>
<dbReference type="EMBL" id="REGN01003987">
    <property type="protein sequence ID" value="RNA19723.1"/>
    <property type="molecule type" value="Genomic_DNA"/>
</dbReference>
<evidence type="ECO:0000313" key="2">
    <source>
        <dbReference type="Proteomes" id="UP000276133"/>
    </source>
</evidence>
<comment type="caution">
    <text evidence="1">The sequence shown here is derived from an EMBL/GenBank/DDBJ whole genome shotgun (WGS) entry which is preliminary data.</text>
</comment>
<keyword evidence="2" id="KW-1185">Reference proteome</keyword>
<protein>
    <submittedName>
        <fullName evidence="1">Uncharacterized protein</fullName>
    </submittedName>
</protein>
<organism evidence="1 2">
    <name type="scientific">Brachionus plicatilis</name>
    <name type="common">Marine rotifer</name>
    <name type="synonym">Brachionus muelleri</name>
    <dbReference type="NCBI Taxonomy" id="10195"/>
    <lineage>
        <taxon>Eukaryota</taxon>
        <taxon>Metazoa</taxon>
        <taxon>Spiralia</taxon>
        <taxon>Gnathifera</taxon>
        <taxon>Rotifera</taxon>
        <taxon>Eurotatoria</taxon>
        <taxon>Monogononta</taxon>
        <taxon>Pseudotrocha</taxon>
        <taxon>Ploima</taxon>
        <taxon>Brachionidae</taxon>
        <taxon>Brachionus</taxon>
    </lineage>
</organism>
<name>A0A3M7R7X7_BRAPC</name>
<evidence type="ECO:0000313" key="1">
    <source>
        <dbReference type="EMBL" id="RNA19723.1"/>
    </source>
</evidence>
<reference evidence="1 2" key="1">
    <citation type="journal article" date="2018" name="Sci. Rep.">
        <title>Genomic signatures of local adaptation to the degree of environmental predictability in rotifers.</title>
        <authorList>
            <person name="Franch-Gras L."/>
            <person name="Hahn C."/>
            <person name="Garcia-Roger E.M."/>
            <person name="Carmona M.J."/>
            <person name="Serra M."/>
            <person name="Gomez A."/>
        </authorList>
    </citation>
    <scope>NUCLEOTIDE SEQUENCE [LARGE SCALE GENOMIC DNA]</scope>
    <source>
        <strain evidence="1">HYR1</strain>
    </source>
</reference>
<accession>A0A3M7R7X7</accession>